<dbReference type="GO" id="GO:0005737">
    <property type="term" value="C:cytoplasm"/>
    <property type="evidence" value="ECO:0007669"/>
    <property type="project" value="InterPro"/>
</dbReference>
<evidence type="ECO:0000256" key="4">
    <source>
        <dbReference type="ARBA" id="ARBA00023015"/>
    </source>
</evidence>
<organism evidence="10 11">
    <name type="scientific">Stegodyphus mimosarum</name>
    <name type="common">African social velvet spider</name>
    <dbReference type="NCBI Taxonomy" id="407821"/>
    <lineage>
        <taxon>Eukaryota</taxon>
        <taxon>Metazoa</taxon>
        <taxon>Ecdysozoa</taxon>
        <taxon>Arthropoda</taxon>
        <taxon>Chelicerata</taxon>
        <taxon>Arachnida</taxon>
        <taxon>Araneae</taxon>
        <taxon>Araneomorphae</taxon>
        <taxon>Entelegynae</taxon>
        <taxon>Eresoidea</taxon>
        <taxon>Eresidae</taxon>
        <taxon>Stegodyphus</taxon>
    </lineage>
</organism>
<evidence type="ECO:0000256" key="3">
    <source>
        <dbReference type="ARBA" id="ARBA00022491"/>
    </source>
</evidence>
<keyword evidence="7" id="KW-0539">Nucleus</keyword>
<feature type="region of interest" description="Disordered" evidence="9">
    <location>
        <begin position="58"/>
        <end position="85"/>
    </location>
</feature>
<keyword evidence="3" id="KW-0678">Repressor</keyword>
<evidence type="ECO:0000313" key="10">
    <source>
        <dbReference type="EMBL" id="KFM78645.1"/>
    </source>
</evidence>
<feature type="compositionally biased region" description="Basic and acidic residues" evidence="9">
    <location>
        <begin position="58"/>
        <end position="71"/>
    </location>
</feature>
<feature type="coiled-coil region" evidence="8">
    <location>
        <begin position="196"/>
        <end position="272"/>
    </location>
</feature>
<dbReference type="STRING" id="407821.A0A087UMQ6"/>
<dbReference type="OMA" id="WEEKQQF"/>
<keyword evidence="4" id="KW-0805">Transcription regulation</keyword>
<dbReference type="Gene3D" id="6.10.250.2910">
    <property type="match status" value="1"/>
</dbReference>
<evidence type="ECO:0000256" key="6">
    <source>
        <dbReference type="ARBA" id="ARBA00023163"/>
    </source>
</evidence>
<gene>
    <name evidence="10" type="ORF">X975_11316</name>
</gene>
<evidence type="ECO:0000256" key="5">
    <source>
        <dbReference type="ARBA" id="ARBA00023054"/>
    </source>
</evidence>
<proteinExistence type="inferred from homology"/>
<keyword evidence="5 8" id="KW-0175">Coiled coil</keyword>
<dbReference type="GO" id="GO:0004861">
    <property type="term" value="F:cyclin-dependent protein serine/threonine kinase inhibitor activity"/>
    <property type="evidence" value="ECO:0007669"/>
    <property type="project" value="InterPro"/>
</dbReference>
<dbReference type="Pfam" id="PF15313">
    <property type="entry name" value="HEXIM"/>
    <property type="match status" value="1"/>
</dbReference>
<keyword evidence="6" id="KW-0804">Transcription</keyword>
<name>A0A087UMQ6_STEMI</name>
<keyword evidence="11" id="KW-1185">Reference proteome</keyword>
<dbReference type="GO" id="GO:0097322">
    <property type="term" value="F:7SK snRNA binding"/>
    <property type="evidence" value="ECO:0007669"/>
    <property type="project" value="TreeGrafter"/>
</dbReference>
<dbReference type="PANTHER" id="PTHR13469:SF8">
    <property type="entry name" value="HEXIM P-TEFB COMPLEX SUBUNIT 1"/>
    <property type="match status" value="1"/>
</dbReference>
<accession>A0A087UMQ6</accession>
<feature type="compositionally biased region" description="Basic residues" evidence="9">
    <location>
        <begin position="72"/>
        <end position="85"/>
    </location>
</feature>
<dbReference type="EMBL" id="KK120598">
    <property type="protein sequence ID" value="KFM78645.1"/>
    <property type="molecule type" value="Genomic_DNA"/>
</dbReference>
<evidence type="ECO:0000256" key="2">
    <source>
        <dbReference type="ARBA" id="ARBA00008409"/>
    </source>
</evidence>
<dbReference type="PRINTS" id="PR02094">
    <property type="entry name" value="HEXIMFAMILY"/>
</dbReference>
<dbReference type="GO" id="GO:0005654">
    <property type="term" value="C:nucleoplasm"/>
    <property type="evidence" value="ECO:0007669"/>
    <property type="project" value="TreeGrafter"/>
</dbReference>
<sequence length="277" mass="32798">MTKVDVMLPQEKLKCSVSEDSPEPMVAQLVNPGKLSGSGLLSGKNKKVVNANFNSKLETNKLVENNSEHHSEVRKRKNKNRKRRKWKPYSKLTWDERRQLEERDSRRANRMREEMSAFGLTLAPYNTTQFLMEDHNLQEPDYAHIPNGHRHRENSNSFDSSDEFYSSPEDEEEFLQQQFVETYEDIHIEHLNNMSNSELVQELISMEDKVEMLEKSLQEAKLKKKSKEADVRPCDLNVEAELEKIRVFREEIEKLAQENDRLWRENEKLRRRLPRKA</sequence>
<dbReference type="AlphaFoldDB" id="A0A087UMQ6"/>
<comment type="subcellular location">
    <subcellularLocation>
        <location evidence="1">Nucleus</location>
    </subcellularLocation>
</comment>
<evidence type="ECO:0000256" key="9">
    <source>
        <dbReference type="SAM" id="MobiDB-lite"/>
    </source>
</evidence>
<dbReference type="GO" id="GO:0000122">
    <property type="term" value="P:negative regulation of transcription by RNA polymerase II"/>
    <property type="evidence" value="ECO:0007669"/>
    <property type="project" value="InterPro"/>
</dbReference>
<comment type="similarity">
    <text evidence="2">Belongs to the HEXIM family.</text>
</comment>
<evidence type="ECO:0000256" key="8">
    <source>
        <dbReference type="SAM" id="Coils"/>
    </source>
</evidence>
<evidence type="ECO:0000256" key="1">
    <source>
        <dbReference type="ARBA" id="ARBA00004123"/>
    </source>
</evidence>
<dbReference type="PANTHER" id="PTHR13469">
    <property type="entry name" value="HEXAMETHYLENE BISACETAMIDE INDUCIBLE 1"/>
    <property type="match status" value="1"/>
</dbReference>
<dbReference type="OrthoDB" id="10058500at2759"/>
<reference evidence="10 11" key="1">
    <citation type="submission" date="2013-11" db="EMBL/GenBank/DDBJ databases">
        <title>Genome sequencing of Stegodyphus mimosarum.</title>
        <authorList>
            <person name="Bechsgaard J."/>
        </authorList>
    </citation>
    <scope>NUCLEOTIDE SEQUENCE [LARGE SCALE GENOMIC DNA]</scope>
</reference>
<dbReference type="InterPro" id="IPR024872">
    <property type="entry name" value="HEXIM"/>
</dbReference>
<dbReference type="Proteomes" id="UP000054359">
    <property type="component" value="Unassembled WGS sequence"/>
</dbReference>
<protein>
    <submittedName>
        <fullName evidence="10">Protein HEXIM</fullName>
    </submittedName>
</protein>
<evidence type="ECO:0000256" key="7">
    <source>
        <dbReference type="ARBA" id="ARBA00023242"/>
    </source>
</evidence>
<evidence type="ECO:0000313" key="11">
    <source>
        <dbReference type="Proteomes" id="UP000054359"/>
    </source>
</evidence>
<feature type="non-terminal residue" evidence="10">
    <location>
        <position position="277"/>
    </location>
</feature>